<accession>A0ACC2UUL4</accession>
<dbReference type="Proteomes" id="UP001165960">
    <property type="component" value="Unassembled WGS sequence"/>
</dbReference>
<reference evidence="1" key="1">
    <citation type="submission" date="2022-04" db="EMBL/GenBank/DDBJ databases">
        <title>Genome of the entomopathogenic fungus Entomophthora muscae.</title>
        <authorList>
            <person name="Elya C."/>
            <person name="Lovett B.R."/>
            <person name="Lee E."/>
            <person name="Macias A.M."/>
            <person name="Hajek A.E."/>
            <person name="De Bivort B.L."/>
            <person name="Kasson M.T."/>
            <person name="De Fine Licht H.H."/>
            <person name="Stajich J.E."/>
        </authorList>
    </citation>
    <scope>NUCLEOTIDE SEQUENCE</scope>
    <source>
        <strain evidence="1">Berkeley</strain>
    </source>
</reference>
<name>A0ACC2UUL4_9FUNG</name>
<gene>
    <name evidence="1" type="ORF">DSO57_1001045</name>
</gene>
<evidence type="ECO:0000313" key="1">
    <source>
        <dbReference type="EMBL" id="KAJ9090590.1"/>
    </source>
</evidence>
<organism evidence="1 2">
    <name type="scientific">Entomophthora muscae</name>
    <dbReference type="NCBI Taxonomy" id="34485"/>
    <lineage>
        <taxon>Eukaryota</taxon>
        <taxon>Fungi</taxon>
        <taxon>Fungi incertae sedis</taxon>
        <taxon>Zoopagomycota</taxon>
        <taxon>Entomophthoromycotina</taxon>
        <taxon>Entomophthoromycetes</taxon>
        <taxon>Entomophthorales</taxon>
        <taxon>Entomophthoraceae</taxon>
        <taxon>Entomophthora</taxon>
    </lineage>
</organism>
<evidence type="ECO:0000313" key="2">
    <source>
        <dbReference type="Proteomes" id="UP001165960"/>
    </source>
</evidence>
<dbReference type="EMBL" id="QTSX02000002">
    <property type="protein sequence ID" value="KAJ9090590.1"/>
    <property type="molecule type" value="Genomic_DNA"/>
</dbReference>
<proteinExistence type="predicted"/>
<protein>
    <submittedName>
        <fullName evidence="1">Uncharacterized protein</fullName>
    </submittedName>
</protein>
<comment type="caution">
    <text evidence="1">The sequence shown here is derived from an EMBL/GenBank/DDBJ whole genome shotgun (WGS) entry which is preliminary data.</text>
</comment>
<keyword evidence="2" id="KW-1185">Reference proteome</keyword>
<sequence length="111" mass="11879">MPTIGSLIPAFTPYNITSIGPFHPLSADSTLPTISGPPLEENISDYPVILTDMAISFQAQLDPLSVGPLSLRQDSNPEPEFLQAAGPMDQEPAHLRFSEIEPPQAKAPAKS</sequence>